<dbReference type="RefSeq" id="WP_220810292.1">
    <property type="nucleotide sequence ID" value="NZ_BPMK01000021.1"/>
</dbReference>
<sequence length="78" mass="8996">MLLAVETTPGLHGDPEPSAFRLGERPLAVLQIVDRWMGQNEHYFKLQASDHALYILRHNLIPDTWELTLFQSPLHPPR</sequence>
<dbReference type="Proteomes" id="UP000887222">
    <property type="component" value="Unassembled WGS sequence"/>
</dbReference>
<comment type="caution">
    <text evidence="1">The sequence shown here is derived from an EMBL/GenBank/DDBJ whole genome shotgun (WGS) entry which is preliminary data.</text>
</comment>
<protein>
    <submittedName>
        <fullName evidence="1">Uncharacterized protein</fullName>
    </submittedName>
</protein>
<name>A0ABQ4Q9I7_9BURK</name>
<organism evidence="1 2">
    <name type="scientific">Noviherbaspirillum aridicola</name>
    <dbReference type="NCBI Taxonomy" id="2849687"/>
    <lineage>
        <taxon>Bacteria</taxon>
        <taxon>Pseudomonadati</taxon>
        <taxon>Pseudomonadota</taxon>
        <taxon>Betaproteobacteria</taxon>
        <taxon>Burkholderiales</taxon>
        <taxon>Oxalobacteraceae</taxon>
        <taxon>Noviherbaspirillum</taxon>
    </lineage>
</organism>
<evidence type="ECO:0000313" key="1">
    <source>
        <dbReference type="EMBL" id="GIZ53881.1"/>
    </source>
</evidence>
<proteinExistence type="predicted"/>
<accession>A0ABQ4Q9I7</accession>
<reference evidence="1 2" key="1">
    <citation type="journal article" date="2022" name="Int. J. Syst. Evol. Microbiol.">
        <title>Noviherbaspirillum aridicola sp. nov., isolated from an arid soil in Pakistan.</title>
        <authorList>
            <person name="Khan I.U."/>
            <person name="Saqib M."/>
            <person name="Amin A."/>
            <person name="Hussain F."/>
            <person name="Li L."/>
            <person name="Liu Y.H."/>
            <person name="Fang B.Z."/>
            <person name="Ahmed I."/>
            <person name="Li W.J."/>
        </authorList>
    </citation>
    <scope>NUCLEOTIDE SEQUENCE [LARGE SCALE GENOMIC DNA]</scope>
    <source>
        <strain evidence="1 2">NCCP-691</strain>
    </source>
</reference>
<keyword evidence="2" id="KW-1185">Reference proteome</keyword>
<evidence type="ECO:0000313" key="2">
    <source>
        <dbReference type="Proteomes" id="UP000887222"/>
    </source>
</evidence>
<dbReference type="EMBL" id="BPMK01000021">
    <property type="protein sequence ID" value="GIZ53881.1"/>
    <property type="molecule type" value="Genomic_DNA"/>
</dbReference>
<gene>
    <name evidence="1" type="ORF">NCCP691_38950</name>
</gene>